<dbReference type="GO" id="GO:0008757">
    <property type="term" value="F:S-adenosylmethionine-dependent methyltransferase activity"/>
    <property type="evidence" value="ECO:0007669"/>
    <property type="project" value="InterPro"/>
</dbReference>
<organism evidence="2 3">
    <name type="scientific">Pseudogemmobacter humi</name>
    <dbReference type="NCBI Taxonomy" id="2483812"/>
    <lineage>
        <taxon>Bacteria</taxon>
        <taxon>Pseudomonadati</taxon>
        <taxon>Pseudomonadota</taxon>
        <taxon>Alphaproteobacteria</taxon>
        <taxon>Rhodobacterales</taxon>
        <taxon>Paracoccaceae</taxon>
        <taxon>Pseudogemmobacter</taxon>
    </lineage>
</organism>
<evidence type="ECO:0000313" key="3">
    <source>
        <dbReference type="Proteomes" id="UP000277498"/>
    </source>
</evidence>
<dbReference type="RefSeq" id="WP_233352147.1">
    <property type="nucleotide sequence ID" value="NZ_UXAW01000051.1"/>
</dbReference>
<dbReference type="EMBL" id="UXAW01000051">
    <property type="protein sequence ID" value="VDC24642.1"/>
    <property type="molecule type" value="Genomic_DNA"/>
</dbReference>
<name>A0A3P5WTQ2_9RHOB</name>
<dbReference type="Proteomes" id="UP000277498">
    <property type="component" value="Unassembled WGS sequence"/>
</dbReference>
<dbReference type="Gene3D" id="3.40.50.150">
    <property type="entry name" value="Vaccinia Virus protein VP39"/>
    <property type="match status" value="1"/>
</dbReference>
<gene>
    <name evidence="2" type="ORF">XINFAN_01259</name>
</gene>
<keyword evidence="3" id="KW-1185">Reference proteome</keyword>
<accession>A0A3P5WTQ2</accession>
<dbReference type="SUPFAM" id="SSF53335">
    <property type="entry name" value="S-adenosyl-L-methionine-dependent methyltransferases"/>
    <property type="match status" value="1"/>
</dbReference>
<evidence type="ECO:0000259" key="1">
    <source>
        <dbReference type="Pfam" id="PF08241"/>
    </source>
</evidence>
<dbReference type="CDD" id="cd02440">
    <property type="entry name" value="AdoMet_MTases"/>
    <property type="match status" value="1"/>
</dbReference>
<dbReference type="InterPro" id="IPR029063">
    <property type="entry name" value="SAM-dependent_MTases_sf"/>
</dbReference>
<dbReference type="InterPro" id="IPR013216">
    <property type="entry name" value="Methyltransf_11"/>
</dbReference>
<dbReference type="Pfam" id="PF08241">
    <property type="entry name" value="Methyltransf_11"/>
    <property type="match status" value="1"/>
</dbReference>
<feature type="domain" description="Methyltransferase type 11" evidence="1">
    <location>
        <begin position="47"/>
        <end position="142"/>
    </location>
</feature>
<proteinExistence type="predicted"/>
<evidence type="ECO:0000313" key="2">
    <source>
        <dbReference type="EMBL" id="VDC24642.1"/>
    </source>
</evidence>
<sequence length="222" mass="24094">MNRMVTDTAHHYRNAEWKEADNASPRAVPEPWAMDHARGLPQGSRVLDPGAAIVRHALAFAEPGHEVTAPDAAEAATAAIAAAAFARAVPVQVVQAPMTNLPFAATSFDQVLAWNVVCHGGEAVVRRALSEVARVLRPGGSFMETLLSARRLPVEQVKAPCREISRNTRVFDGPGDKRHPHYFCTAANLLSLLRGVEILALFDRPHEKPGSSPWHLLAERLA</sequence>
<reference evidence="2 3" key="1">
    <citation type="submission" date="2018-11" db="EMBL/GenBank/DDBJ databases">
        <authorList>
            <person name="Criscuolo A."/>
        </authorList>
    </citation>
    <scope>NUCLEOTIDE SEQUENCE [LARGE SCALE GENOMIC DNA]</scope>
    <source>
        <strain evidence="2">ACIP111625</strain>
    </source>
</reference>
<dbReference type="AlphaFoldDB" id="A0A3P5WTQ2"/>
<protein>
    <recommendedName>
        <fullName evidence="1">Methyltransferase type 11 domain-containing protein</fullName>
    </recommendedName>
</protein>